<protein>
    <recommendedName>
        <fullName evidence="5">Secreted protein</fullName>
    </recommendedName>
</protein>
<evidence type="ECO:0008006" key="5">
    <source>
        <dbReference type="Google" id="ProtNLM"/>
    </source>
</evidence>
<feature type="transmembrane region" description="Helical" evidence="2">
    <location>
        <begin position="46"/>
        <end position="66"/>
    </location>
</feature>
<keyword evidence="2" id="KW-0812">Transmembrane</keyword>
<evidence type="ECO:0000313" key="4">
    <source>
        <dbReference type="Proteomes" id="UP001194714"/>
    </source>
</evidence>
<proteinExistence type="predicted"/>
<evidence type="ECO:0000256" key="1">
    <source>
        <dbReference type="SAM" id="MobiDB-lite"/>
    </source>
</evidence>
<comment type="caution">
    <text evidence="3">The sequence shown here is derived from an EMBL/GenBank/DDBJ whole genome shotgun (WGS) entry which is preliminary data.</text>
</comment>
<organism evidence="3 4">
    <name type="scientific">Candidatus Neptunichlamydia vexilliferae</name>
    <dbReference type="NCBI Taxonomy" id="1651774"/>
    <lineage>
        <taxon>Bacteria</taxon>
        <taxon>Pseudomonadati</taxon>
        <taxon>Chlamydiota</taxon>
        <taxon>Chlamydiia</taxon>
        <taxon>Parachlamydiales</taxon>
        <taxon>Simkaniaceae</taxon>
        <taxon>Candidatus Neptunichlamydia</taxon>
    </lineage>
</organism>
<accession>A0ABS0B110</accession>
<reference evidence="3 4" key="1">
    <citation type="submission" date="2020-01" db="EMBL/GenBank/DDBJ databases">
        <title>Draft genome sequence of Cand. Neptunochlamydia vexilliferae K9.</title>
        <authorList>
            <person name="Schulz F."/>
            <person name="Koestlbacher S."/>
            <person name="Wascher F."/>
            <person name="Pizzetti I."/>
            <person name="Horn M."/>
        </authorList>
    </citation>
    <scope>NUCLEOTIDE SEQUENCE [LARGE SCALE GENOMIC DNA]</scope>
    <source>
        <strain evidence="3 4">K9</strain>
    </source>
</reference>
<keyword evidence="2" id="KW-1133">Transmembrane helix</keyword>
<name>A0ABS0B110_9BACT</name>
<feature type="region of interest" description="Disordered" evidence="1">
    <location>
        <begin position="18"/>
        <end position="43"/>
    </location>
</feature>
<sequence length="78" mass="8313">MKRLMIFLTIAFALNAQEPPLPEENPDIPFRERTEPEEAPSNTKKATLAVIGTLAAITIGLIASGANTGKHAPSNNDS</sequence>
<keyword evidence="2" id="KW-0472">Membrane</keyword>
<dbReference type="RefSeq" id="WP_194847828.1">
    <property type="nucleotide sequence ID" value="NZ_JAAEJV010000026.1"/>
</dbReference>
<dbReference type="EMBL" id="JAAEJV010000026">
    <property type="protein sequence ID" value="MBF5059527.1"/>
    <property type="molecule type" value="Genomic_DNA"/>
</dbReference>
<keyword evidence="4" id="KW-1185">Reference proteome</keyword>
<evidence type="ECO:0000313" key="3">
    <source>
        <dbReference type="EMBL" id="MBF5059527.1"/>
    </source>
</evidence>
<gene>
    <name evidence="3" type="ORF">NEPTK9_001041</name>
</gene>
<dbReference type="Proteomes" id="UP001194714">
    <property type="component" value="Unassembled WGS sequence"/>
</dbReference>
<evidence type="ECO:0000256" key="2">
    <source>
        <dbReference type="SAM" id="Phobius"/>
    </source>
</evidence>